<evidence type="ECO:0000313" key="4">
    <source>
        <dbReference type="EMBL" id="CAF4058013.1"/>
    </source>
</evidence>
<gene>
    <name evidence="4" type="ORF">OVN521_LOCUS18420</name>
</gene>
<dbReference type="Gene3D" id="1.25.40.10">
    <property type="entry name" value="Tetratricopeptide repeat domain"/>
    <property type="match status" value="1"/>
</dbReference>
<evidence type="ECO:0000256" key="2">
    <source>
        <dbReference type="ARBA" id="ARBA00022803"/>
    </source>
</evidence>
<comment type="caution">
    <text evidence="4">The sequence shown here is derived from an EMBL/GenBank/DDBJ whole genome shotgun (WGS) entry which is preliminary data.</text>
</comment>
<dbReference type="PANTHER" id="PTHR45641:SF19">
    <property type="entry name" value="NEPHROCYSTIN-3"/>
    <property type="match status" value="1"/>
</dbReference>
<dbReference type="Proteomes" id="UP000663866">
    <property type="component" value="Unassembled WGS sequence"/>
</dbReference>
<evidence type="ECO:0000256" key="3">
    <source>
        <dbReference type="PROSITE-ProRule" id="PRU00339"/>
    </source>
</evidence>
<protein>
    <submittedName>
        <fullName evidence="4">Uncharacterized protein</fullName>
    </submittedName>
</protein>
<dbReference type="PROSITE" id="PS50005">
    <property type="entry name" value="TPR"/>
    <property type="match status" value="1"/>
</dbReference>
<dbReference type="AlphaFoldDB" id="A0A819SDL5"/>
<name>A0A819SDL5_9BILA</name>
<dbReference type="SUPFAM" id="SSF48452">
    <property type="entry name" value="TPR-like"/>
    <property type="match status" value="1"/>
</dbReference>
<evidence type="ECO:0000313" key="5">
    <source>
        <dbReference type="Proteomes" id="UP000663866"/>
    </source>
</evidence>
<sequence>MNSFLSTSRNLKLALVYFDSSTSDDKFQRVLFDINADPRQDNIKLFADISKISVSQQEEEILIIDNQCELQMIFSYLTNQYDSSSAKLALFGSVLIGMTNFGYAEKYLSRLLKQISSEHKDSYKFYHALGKVSFEKGELAYTYHNIGEIYQKKGQKNFSEALQYLAKALNVKQRILPDGHPCLDNTYNNLGNIHYFRHEYEQALEKYQLTYEIFKKSLTPRHPSIARVLKNIGVVYEVKKDFIEAKIHYEKALHIRNILI</sequence>
<dbReference type="InterPro" id="IPR019734">
    <property type="entry name" value="TPR_rpt"/>
</dbReference>
<dbReference type="PANTHER" id="PTHR45641">
    <property type="entry name" value="TETRATRICOPEPTIDE REPEAT PROTEIN (AFU_ORTHOLOGUE AFUA_6G03870)"/>
    <property type="match status" value="1"/>
</dbReference>
<dbReference type="InterPro" id="IPR011990">
    <property type="entry name" value="TPR-like_helical_dom_sf"/>
</dbReference>
<evidence type="ECO:0000256" key="1">
    <source>
        <dbReference type="ARBA" id="ARBA00022737"/>
    </source>
</evidence>
<proteinExistence type="predicted"/>
<accession>A0A819SDL5</accession>
<keyword evidence="5" id="KW-1185">Reference proteome</keyword>
<dbReference type="EMBL" id="CAJOBG010003338">
    <property type="protein sequence ID" value="CAF4058013.1"/>
    <property type="molecule type" value="Genomic_DNA"/>
</dbReference>
<dbReference type="Pfam" id="PF13424">
    <property type="entry name" value="TPR_12"/>
    <property type="match status" value="1"/>
</dbReference>
<organism evidence="4 5">
    <name type="scientific">Rotaria magnacalcarata</name>
    <dbReference type="NCBI Taxonomy" id="392030"/>
    <lineage>
        <taxon>Eukaryota</taxon>
        <taxon>Metazoa</taxon>
        <taxon>Spiralia</taxon>
        <taxon>Gnathifera</taxon>
        <taxon>Rotifera</taxon>
        <taxon>Eurotatoria</taxon>
        <taxon>Bdelloidea</taxon>
        <taxon>Philodinida</taxon>
        <taxon>Philodinidae</taxon>
        <taxon>Rotaria</taxon>
    </lineage>
</organism>
<keyword evidence="2 3" id="KW-0802">TPR repeat</keyword>
<dbReference type="SMART" id="SM00028">
    <property type="entry name" value="TPR"/>
    <property type="match status" value="3"/>
</dbReference>
<dbReference type="Gene3D" id="3.90.176.10">
    <property type="entry name" value="Toxin ADP-ribosyltransferase, Chain A, domain 1"/>
    <property type="match status" value="1"/>
</dbReference>
<keyword evidence="1" id="KW-0677">Repeat</keyword>
<reference evidence="4" key="1">
    <citation type="submission" date="2021-02" db="EMBL/GenBank/DDBJ databases">
        <authorList>
            <person name="Nowell W R."/>
        </authorList>
    </citation>
    <scope>NUCLEOTIDE SEQUENCE</scope>
</reference>
<feature type="repeat" description="TPR" evidence="3">
    <location>
        <begin position="184"/>
        <end position="217"/>
    </location>
</feature>